<name>A0A956NHC6_UNCEI</name>
<comment type="caution">
    <text evidence="2">The sequence shown here is derived from an EMBL/GenBank/DDBJ whole genome shotgun (WGS) entry which is preliminary data.</text>
</comment>
<accession>A0A956NHC6</accession>
<evidence type="ECO:0000259" key="1">
    <source>
        <dbReference type="Pfam" id="PF03625"/>
    </source>
</evidence>
<dbReference type="PIRSF" id="PIRSF021774">
    <property type="entry name" value="UCP021774"/>
    <property type="match status" value="1"/>
</dbReference>
<reference evidence="2" key="2">
    <citation type="journal article" date="2021" name="Microbiome">
        <title>Successional dynamics and alternative stable states in a saline activated sludge microbial community over 9 years.</title>
        <authorList>
            <person name="Wang Y."/>
            <person name="Ye J."/>
            <person name="Ju F."/>
            <person name="Liu L."/>
            <person name="Boyd J.A."/>
            <person name="Deng Y."/>
            <person name="Parks D.H."/>
            <person name="Jiang X."/>
            <person name="Yin X."/>
            <person name="Woodcroft B.J."/>
            <person name="Tyson G.W."/>
            <person name="Hugenholtz P."/>
            <person name="Polz M.F."/>
            <person name="Zhang T."/>
        </authorList>
    </citation>
    <scope>NUCLEOTIDE SEQUENCE</scope>
    <source>
        <strain evidence="2">HKST-UBA02</strain>
    </source>
</reference>
<dbReference type="PANTHER" id="PTHR38342">
    <property type="entry name" value="SLR5037 PROTEIN"/>
    <property type="match status" value="1"/>
</dbReference>
<sequence>MQSMAFQRTLDGVTHADARTRVEAALKENGFGVITEIDVRSTIKEKLGKDFRNYSILGACNPEIAHRALEQRPEIGLLLPCNVVVTENETGSSEVWIADPAAMIQFVPDAAGLEGLMEEARQRLRRTIESL</sequence>
<dbReference type="AlphaFoldDB" id="A0A956NHC6"/>
<organism evidence="2 3">
    <name type="scientific">Eiseniibacteriota bacterium</name>
    <dbReference type="NCBI Taxonomy" id="2212470"/>
    <lineage>
        <taxon>Bacteria</taxon>
        <taxon>Candidatus Eiseniibacteriota</taxon>
    </lineage>
</organism>
<feature type="domain" description="DUF302" evidence="1">
    <location>
        <begin position="37"/>
        <end position="100"/>
    </location>
</feature>
<dbReference type="EMBL" id="JAGQHS010000097">
    <property type="protein sequence ID" value="MCA9757410.1"/>
    <property type="molecule type" value="Genomic_DNA"/>
</dbReference>
<dbReference type="SUPFAM" id="SSF103247">
    <property type="entry name" value="TT1751-like"/>
    <property type="match status" value="1"/>
</dbReference>
<dbReference type="InterPro" id="IPR005180">
    <property type="entry name" value="DUF302"/>
</dbReference>
<dbReference type="Proteomes" id="UP000739538">
    <property type="component" value="Unassembled WGS sequence"/>
</dbReference>
<dbReference type="Pfam" id="PF03625">
    <property type="entry name" value="DUF302"/>
    <property type="match status" value="1"/>
</dbReference>
<dbReference type="CDD" id="cd14797">
    <property type="entry name" value="DUF302"/>
    <property type="match status" value="1"/>
</dbReference>
<reference evidence="2" key="1">
    <citation type="submission" date="2020-04" db="EMBL/GenBank/DDBJ databases">
        <authorList>
            <person name="Zhang T."/>
        </authorList>
    </citation>
    <scope>NUCLEOTIDE SEQUENCE</scope>
    <source>
        <strain evidence="2">HKST-UBA02</strain>
    </source>
</reference>
<evidence type="ECO:0000313" key="3">
    <source>
        <dbReference type="Proteomes" id="UP000739538"/>
    </source>
</evidence>
<dbReference type="InterPro" id="IPR035923">
    <property type="entry name" value="TT1751-like_sf"/>
</dbReference>
<dbReference type="InterPro" id="IPR016796">
    <property type="entry name" value="UCP021774"/>
</dbReference>
<dbReference type="Gene3D" id="3.30.310.70">
    <property type="entry name" value="TT1751-like domain"/>
    <property type="match status" value="1"/>
</dbReference>
<dbReference type="PANTHER" id="PTHR38342:SF1">
    <property type="entry name" value="SLR5037 PROTEIN"/>
    <property type="match status" value="1"/>
</dbReference>
<gene>
    <name evidence="2" type="ORF">KDA27_16520</name>
</gene>
<protein>
    <submittedName>
        <fullName evidence="2">DUF302 domain-containing protein</fullName>
    </submittedName>
</protein>
<proteinExistence type="predicted"/>
<evidence type="ECO:0000313" key="2">
    <source>
        <dbReference type="EMBL" id="MCA9757410.1"/>
    </source>
</evidence>